<accession>F1YF95</accession>
<dbReference type="EMBL" id="AEUD01000002">
    <property type="protein sequence ID" value="EGD56634.1"/>
    <property type="molecule type" value="Genomic_DNA"/>
</dbReference>
<dbReference type="InterPro" id="IPR012349">
    <property type="entry name" value="Split_barrel_FMN-bd"/>
</dbReference>
<comment type="caution">
    <text evidence="1">The sequence shown here is derived from an EMBL/GenBank/DDBJ whole genome shotgun (WGS) entry which is preliminary data.</text>
</comment>
<dbReference type="GO" id="GO:0016491">
    <property type="term" value="F:oxidoreductase activity"/>
    <property type="evidence" value="ECO:0007669"/>
    <property type="project" value="InterPro"/>
</dbReference>
<dbReference type="Gene3D" id="2.30.110.10">
    <property type="entry name" value="Electron Transport, Fmn-binding Protein, Chain A"/>
    <property type="match status" value="1"/>
</dbReference>
<dbReference type="Proteomes" id="UP000035065">
    <property type="component" value="Unassembled WGS sequence"/>
</dbReference>
<name>F1YF95_9ACTN</name>
<dbReference type="STRING" id="644548.SCNU_03747"/>
<sequence length="124" mass="13606">MKVPHVVARINKYVTNPIQGLWADRLAPWAVVEHIGRKSNRQYRTPVLAFVDDGRISIALNYGTESDWVKNVLAAGEFTLIREGKPLAIAGARILPSDSPDVVKSARIPAMLADSVLYGRVVDA</sequence>
<protein>
    <recommendedName>
        <fullName evidence="3">Deazaflavin-dependent nitroreductase family protein</fullName>
    </recommendedName>
</protein>
<evidence type="ECO:0008006" key="3">
    <source>
        <dbReference type="Google" id="ProtNLM"/>
    </source>
</evidence>
<dbReference type="eggNOG" id="ENOG5032Z8Q">
    <property type="taxonomic scope" value="Bacteria"/>
</dbReference>
<reference evidence="1 2" key="1">
    <citation type="journal article" date="2011" name="J. Bacteriol.">
        <title>Draft Genome Sequence of Gordonia neofelifaecis NRRL B-59395, a Cholesterol-Degrading Actinomycete.</title>
        <authorList>
            <person name="Ge F."/>
            <person name="Li W."/>
            <person name="Chen G."/>
            <person name="Liu Y."/>
            <person name="Zhang G."/>
            <person name="Yong B."/>
            <person name="Wang Q."/>
            <person name="Wang N."/>
            <person name="Huang Z."/>
            <person name="Li W."/>
            <person name="Wang J."/>
            <person name="Wu C."/>
            <person name="Xie Q."/>
            <person name="Liu G."/>
        </authorList>
    </citation>
    <scope>NUCLEOTIDE SEQUENCE [LARGE SCALE GENOMIC DNA]</scope>
    <source>
        <strain evidence="1 2">NRRL B-59395</strain>
    </source>
</reference>
<keyword evidence="2" id="KW-1185">Reference proteome</keyword>
<dbReference type="RefSeq" id="WP_009678018.1">
    <property type="nucleotide sequence ID" value="NZ_AEUD01000002.1"/>
</dbReference>
<evidence type="ECO:0000313" key="1">
    <source>
        <dbReference type="EMBL" id="EGD56634.1"/>
    </source>
</evidence>
<dbReference type="NCBIfam" id="TIGR00026">
    <property type="entry name" value="hi_GC_TIGR00026"/>
    <property type="match status" value="1"/>
</dbReference>
<gene>
    <name evidence="1" type="ORF">SCNU_03747</name>
</gene>
<evidence type="ECO:0000313" key="2">
    <source>
        <dbReference type="Proteomes" id="UP000035065"/>
    </source>
</evidence>
<dbReference type="AlphaFoldDB" id="F1YF95"/>
<dbReference type="OrthoDB" id="3778270at2"/>
<proteinExistence type="predicted"/>
<organism evidence="1 2">
    <name type="scientific">Gordonia neofelifaecis NRRL B-59395</name>
    <dbReference type="NCBI Taxonomy" id="644548"/>
    <lineage>
        <taxon>Bacteria</taxon>
        <taxon>Bacillati</taxon>
        <taxon>Actinomycetota</taxon>
        <taxon>Actinomycetes</taxon>
        <taxon>Mycobacteriales</taxon>
        <taxon>Gordoniaceae</taxon>
        <taxon>Gordonia</taxon>
    </lineage>
</organism>
<dbReference type="InterPro" id="IPR004378">
    <property type="entry name" value="F420H2_quin_Rdtase"/>
</dbReference>